<dbReference type="GO" id="GO:0046983">
    <property type="term" value="F:protein dimerization activity"/>
    <property type="evidence" value="ECO:0007669"/>
    <property type="project" value="InterPro"/>
</dbReference>
<evidence type="ECO:0000256" key="5">
    <source>
        <dbReference type="ARBA" id="ARBA00022741"/>
    </source>
</evidence>
<accession>A0A6J4RT59</accession>
<evidence type="ECO:0000256" key="1">
    <source>
        <dbReference type="ARBA" id="ARBA00000085"/>
    </source>
</evidence>
<dbReference type="Gene3D" id="3.30.565.10">
    <property type="entry name" value="Histidine kinase-like ATPase, C-terminal domain"/>
    <property type="match status" value="1"/>
</dbReference>
<evidence type="ECO:0000256" key="10">
    <source>
        <dbReference type="SAM" id="SignalP"/>
    </source>
</evidence>
<feature type="transmembrane region" description="Helical" evidence="9">
    <location>
        <begin position="271"/>
        <end position="294"/>
    </location>
</feature>
<dbReference type="Pfam" id="PF07730">
    <property type="entry name" value="HisKA_3"/>
    <property type="match status" value="1"/>
</dbReference>
<dbReference type="InterPro" id="IPR029016">
    <property type="entry name" value="GAF-like_dom_sf"/>
</dbReference>
<feature type="transmembrane region" description="Helical" evidence="9">
    <location>
        <begin position="126"/>
        <end position="145"/>
    </location>
</feature>
<keyword evidence="9" id="KW-1133">Transmembrane helix</keyword>
<dbReference type="GO" id="GO:0016020">
    <property type="term" value="C:membrane"/>
    <property type="evidence" value="ECO:0007669"/>
    <property type="project" value="InterPro"/>
</dbReference>
<feature type="transmembrane region" description="Helical" evidence="9">
    <location>
        <begin position="300"/>
        <end position="319"/>
    </location>
</feature>
<comment type="catalytic activity">
    <reaction evidence="1">
        <text>ATP + protein L-histidine = ADP + protein N-phospho-L-histidine.</text>
        <dbReference type="EC" id="2.7.13.3"/>
    </reaction>
</comment>
<feature type="transmembrane region" description="Helical" evidence="9">
    <location>
        <begin position="181"/>
        <end position="198"/>
    </location>
</feature>
<dbReference type="SUPFAM" id="SSF55781">
    <property type="entry name" value="GAF domain-like"/>
    <property type="match status" value="1"/>
</dbReference>
<dbReference type="EC" id="2.7.13.3" evidence="2"/>
<feature type="transmembrane region" description="Helical" evidence="9">
    <location>
        <begin position="236"/>
        <end position="259"/>
    </location>
</feature>
<dbReference type="InterPro" id="IPR003594">
    <property type="entry name" value="HATPase_dom"/>
</dbReference>
<evidence type="ECO:0000256" key="4">
    <source>
        <dbReference type="ARBA" id="ARBA00022679"/>
    </source>
</evidence>
<dbReference type="AlphaFoldDB" id="A0A6J4RT59"/>
<organism evidence="12">
    <name type="scientific">uncultured Rubrobacteraceae bacterium</name>
    <dbReference type="NCBI Taxonomy" id="349277"/>
    <lineage>
        <taxon>Bacteria</taxon>
        <taxon>Bacillati</taxon>
        <taxon>Actinomycetota</taxon>
        <taxon>Rubrobacteria</taxon>
        <taxon>Rubrobacterales</taxon>
        <taxon>Rubrobacteraceae</taxon>
        <taxon>environmental samples</taxon>
    </lineage>
</organism>
<dbReference type="InterPro" id="IPR036890">
    <property type="entry name" value="HATPase_C_sf"/>
</dbReference>
<keyword evidence="4" id="KW-0808">Transferase</keyword>
<feature type="chain" id="PRO_5027086467" description="histidine kinase" evidence="10">
    <location>
        <begin position="20"/>
        <end position="684"/>
    </location>
</feature>
<dbReference type="SMART" id="SM00387">
    <property type="entry name" value="HATPase_c"/>
    <property type="match status" value="1"/>
</dbReference>
<dbReference type="SUPFAM" id="SSF55874">
    <property type="entry name" value="ATPase domain of HSP90 chaperone/DNA topoisomerase II/histidine kinase"/>
    <property type="match status" value="1"/>
</dbReference>
<dbReference type="GO" id="GO:0005524">
    <property type="term" value="F:ATP binding"/>
    <property type="evidence" value="ECO:0007669"/>
    <property type="project" value="UniProtKB-KW"/>
</dbReference>
<gene>
    <name evidence="12" type="ORF">AVDCRST_MAG12-1501</name>
</gene>
<dbReference type="InterPro" id="IPR011712">
    <property type="entry name" value="Sig_transdc_His_kin_sub3_dim/P"/>
</dbReference>
<sequence length="684" mass="72001">MLVFGSVLLLAVNLTAADAADAAGLGYWLNKVVATLAFSTVGALVASRRRENIIGWLFEIAGFLYAITVFAGEYGIYALLTDPGSLPGGVGAVWIGSWLWIPSGSLVVFSFLIFPDGRLPSPRWRFVALLAGLAVCSVTASRALMPGTLEGSPESLSIGNPFGIQGTAEFLDAAGAVSTPLLGATALASVAAVFFRLRRAEGDERQQLKWAAYAVAVLAVAVAASSFSAAVDQSLFGRMLFLVGFLSVPVAFGVAILRYRLWDIDLVVNRTLVYGALTACVVGLYVLVVGYLGAVFEVRGSFAVSLLGAGIVAVLFAPLKERLQRGVDRLMYGERDEPYAVLSRMGERLEAALDPDAVLPAIVGTVREALKLPYAAVALPRDGGFEVAAASGEPPRGLPEDPLVLPLAYGGETVGRLLLSPRAGEGGFSAADRRLLDDLARHAGVAVNGVRAMNDLRRSREGLILAREEERRRLRRDLHDELAPTLAALGLSAAAVGELIPNDPEGAASANEKLRKTIRATVGDVRRLVYDLRPPALDELGLVGALEERAARLEADDGDLRVTVEAPDAMPDLPAAVEVACYRIAQEALTNVSRHAGAGTCRVRIACPGERVLEVEVEDDGVGLPERPQGGVGLHSMRERAEELGGTCEIGPATPSGTRVFARLPLAGLPAAGLTATPPVREGG</sequence>
<feature type="transmembrane region" description="Helical" evidence="9">
    <location>
        <begin position="27"/>
        <end position="46"/>
    </location>
</feature>
<feature type="transmembrane region" description="Helical" evidence="9">
    <location>
        <begin position="210"/>
        <end position="230"/>
    </location>
</feature>
<name>A0A6J4RT59_9ACTN</name>
<evidence type="ECO:0000313" key="12">
    <source>
        <dbReference type="EMBL" id="CAA9480953.1"/>
    </source>
</evidence>
<evidence type="ECO:0000256" key="7">
    <source>
        <dbReference type="ARBA" id="ARBA00022840"/>
    </source>
</evidence>
<dbReference type="InterPro" id="IPR050482">
    <property type="entry name" value="Sensor_HK_TwoCompSys"/>
</dbReference>
<dbReference type="EMBL" id="CADCVK010000232">
    <property type="protein sequence ID" value="CAA9480953.1"/>
    <property type="molecule type" value="Genomic_DNA"/>
</dbReference>
<keyword evidence="10" id="KW-0732">Signal</keyword>
<feature type="transmembrane region" description="Helical" evidence="9">
    <location>
        <begin position="53"/>
        <end position="80"/>
    </location>
</feature>
<evidence type="ECO:0000256" key="6">
    <source>
        <dbReference type="ARBA" id="ARBA00022777"/>
    </source>
</evidence>
<protein>
    <recommendedName>
        <fullName evidence="2">histidine kinase</fullName>
        <ecNumber evidence="2">2.7.13.3</ecNumber>
    </recommendedName>
</protein>
<evidence type="ECO:0000259" key="11">
    <source>
        <dbReference type="SMART" id="SM00387"/>
    </source>
</evidence>
<keyword evidence="7" id="KW-0067">ATP-binding</keyword>
<keyword evidence="5" id="KW-0547">Nucleotide-binding</keyword>
<dbReference type="Pfam" id="PF02518">
    <property type="entry name" value="HATPase_c"/>
    <property type="match status" value="1"/>
</dbReference>
<feature type="signal peptide" evidence="10">
    <location>
        <begin position="1"/>
        <end position="19"/>
    </location>
</feature>
<keyword evidence="6" id="KW-0418">Kinase</keyword>
<keyword evidence="8" id="KW-0902">Two-component regulatory system</keyword>
<dbReference type="Gene3D" id="3.30.450.40">
    <property type="match status" value="2"/>
</dbReference>
<dbReference type="Gene3D" id="1.20.5.1930">
    <property type="match status" value="1"/>
</dbReference>
<dbReference type="PANTHER" id="PTHR24421">
    <property type="entry name" value="NITRATE/NITRITE SENSOR PROTEIN NARX-RELATED"/>
    <property type="match status" value="1"/>
</dbReference>
<keyword evidence="9" id="KW-0472">Membrane</keyword>
<evidence type="ECO:0000256" key="9">
    <source>
        <dbReference type="SAM" id="Phobius"/>
    </source>
</evidence>
<feature type="domain" description="Histidine kinase/HSP90-like ATPase" evidence="11">
    <location>
        <begin position="576"/>
        <end position="668"/>
    </location>
</feature>
<dbReference type="PANTHER" id="PTHR24421:SF10">
    <property type="entry name" value="NITRATE_NITRITE SENSOR PROTEIN NARQ"/>
    <property type="match status" value="1"/>
</dbReference>
<feature type="transmembrane region" description="Helical" evidence="9">
    <location>
        <begin position="92"/>
        <end position="114"/>
    </location>
</feature>
<evidence type="ECO:0000256" key="8">
    <source>
        <dbReference type="ARBA" id="ARBA00023012"/>
    </source>
</evidence>
<reference evidence="12" key="1">
    <citation type="submission" date="2020-02" db="EMBL/GenBank/DDBJ databases">
        <authorList>
            <person name="Meier V. D."/>
        </authorList>
    </citation>
    <scope>NUCLEOTIDE SEQUENCE</scope>
    <source>
        <strain evidence="12">AVDCRST_MAG12</strain>
    </source>
</reference>
<dbReference type="GO" id="GO:0000155">
    <property type="term" value="F:phosphorelay sensor kinase activity"/>
    <property type="evidence" value="ECO:0007669"/>
    <property type="project" value="InterPro"/>
</dbReference>
<keyword evidence="3" id="KW-0597">Phosphoprotein</keyword>
<dbReference type="CDD" id="cd16917">
    <property type="entry name" value="HATPase_UhpB-NarQ-NarX-like"/>
    <property type="match status" value="1"/>
</dbReference>
<keyword evidence="9" id="KW-0812">Transmembrane</keyword>
<proteinExistence type="predicted"/>
<evidence type="ECO:0000256" key="3">
    <source>
        <dbReference type="ARBA" id="ARBA00022553"/>
    </source>
</evidence>
<evidence type="ECO:0000256" key="2">
    <source>
        <dbReference type="ARBA" id="ARBA00012438"/>
    </source>
</evidence>